<evidence type="ECO:0000256" key="12">
    <source>
        <dbReference type="ARBA" id="ARBA00034036"/>
    </source>
</evidence>
<feature type="binding site" evidence="14">
    <location>
        <position position="706"/>
    </location>
    <ligand>
        <name>ATP</name>
        <dbReference type="ChEBI" id="CHEBI:30616"/>
    </ligand>
</feature>
<dbReference type="InterPro" id="IPR036412">
    <property type="entry name" value="HAD-like_sf"/>
</dbReference>
<dbReference type="PROSITE" id="PS00154">
    <property type="entry name" value="ATPASE_E1_E2"/>
    <property type="match status" value="1"/>
</dbReference>
<feature type="binding site" evidence="15">
    <location>
        <position position="514"/>
    </location>
    <ligand>
        <name>Mg(2+)</name>
        <dbReference type="ChEBI" id="CHEBI:18420"/>
    </ligand>
</feature>
<keyword evidence="21" id="KW-1185">Reference proteome</keyword>
<feature type="transmembrane region" description="Helical" evidence="16">
    <location>
        <begin position="1043"/>
        <end position="1064"/>
    </location>
</feature>
<dbReference type="InterPro" id="IPR023298">
    <property type="entry name" value="ATPase_P-typ_TM_dom_sf"/>
</dbReference>
<organism evidence="20 21">
    <name type="scientific">Halteria grandinella</name>
    <dbReference type="NCBI Taxonomy" id="5974"/>
    <lineage>
        <taxon>Eukaryota</taxon>
        <taxon>Sar</taxon>
        <taxon>Alveolata</taxon>
        <taxon>Ciliophora</taxon>
        <taxon>Intramacronucleata</taxon>
        <taxon>Spirotrichea</taxon>
        <taxon>Stichotrichia</taxon>
        <taxon>Sporadotrichida</taxon>
        <taxon>Halteriidae</taxon>
        <taxon>Halteria</taxon>
    </lineage>
</organism>
<dbReference type="Gene3D" id="3.40.1110.10">
    <property type="entry name" value="Calcium-transporting ATPase, cytoplasmic domain N"/>
    <property type="match status" value="1"/>
</dbReference>
<dbReference type="GO" id="GO:0045332">
    <property type="term" value="P:phospholipid translocation"/>
    <property type="evidence" value="ECO:0007669"/>
    <property type="project" value="TreeGrafter"/>
</dbReference>
<feature type="binding site" evidence="14">
    <location>
        <position position="514"/>
    </location>
    <ligand>
        <name>ATP</name>
        <dbReference type="ChEBI" id="CHEBI:30616"/>
    </ligand>
</feature>
<dbReference type="SFLD" id="SFLDS00003">
    <property type="entry name" value="Haloacid_Dehalogenase"/>
    <property type="match status" value="1"/>
</dbReference>
<evidence type="ECO:0000256" key="2">
    <source>
        <dbReference type="ARBA" id="ARBA00008109"/>
    </source>
</evidence>
<evidence type="ECO:0000256" key="4">
    <source>
        <dbReference type="ARBA" id="ARBA00022692"/>
    </source>
</evidence>
<dbReference type="Pfam" id="PF16212">
    <property type="entry name" value="PhoLip_ATPase_C"/>
    <property type="match status" value="1"/>
</dbReference>
<evidence type="ECO:0000259" key="19">
    <source>
        <dbReference type="Pfam" id="PF16212"/>
    </source>
</evidence>
<dbReference type="SUPFAM" id="SSF81653">
    <property type="entry name" value="Calcium ATPase, transduction domain A"/>
    <property type="match status" value="1"/>
</dbReference>
<dbReference type="Pfam" id="PF13246">
    <property type="entry name" value="Cation_ATPase"/>
    <property type="match status" value="1"/>
</dbReference>
<dbReference type="InterPro" id="IPR032631">
    <property type="entry name" value="P-type_ATPase_N"/>
</dbReference>
<dbReference type="NCBIfam" id="TIGR01494">
    <property type="entry name" value="ATPase_P-type"/>
    <property type="match status" value="1"/>
</dbReference>
<feature type="binding site" evidence="15">
    <location>
        <position position="903"/>
    </location>
    <ligand>
        <name>Mg(2+)</name>
        <dbReference type="ChEBI" id="CHEBI:18420"/>
    </ligand>
</feature>
<comment type="cofactor">
    <cofactor evidence="15">
        <name>Mg(2+)</name>
        <dbReference type="ChEBI" id="CHEBI:18420"/>
    </cofactor>
</comment>
<evidence type="ECO:0000256" key="3">
    <source>
        <dbReference type="ARBA" id="ARBA00022553"/>
    </source>
</evidence>
<feature type="binding site" evidence="14">
    <location>
        <position position="907"/>
    </location>
    <ligand>
        <name>ATP</name>
        <dbReference type="ChEBI" id="CHEBI:30616"/>
    </ligand>
</feature>
<accession>A0A8J8P1V0</accession>
<feature type="binding site" evidence="15">
    <location>
        <position position="907"/>
    </location>
    <ligand>
        <name>Mg(2+)</name>
        <dbReference type="ChEBI" id="CHEBI:18420"/>
    </ligand>
</feature>
<evidence type="ECO:0000313" key="21">
    <source>
        <dbReference type="Proteomes" id="UP000785679"/>
    </source>
</evidence>
<dbReference type="SUPFAM" id="SSF56784">
    <property type="entry name" value="HAD-like"/>
    <property type="match status" value="1"/>
</dbReference>
<feature type="binding site" evidence="14">
    <location>
        <position position="513"/>
    </location>
    <ligand>
        <name>ATP</name>
        <dbReference type="ChEBI" id="CHEBI:30616"/>
    </ligand>
</feature>
<dbReference type="InterPro" id="IPR044492">
    <property type="entry name" value="P_typ_ATPase_HD_dom"/>
</dbReference>
<dbReference type="SFLD" id="SFLDG00002">
    <property type="entry name" value="C1.7:_P-type_atpase_like"/>
    <property type="match status" value="1"/>
</dbReference>
<feature type="binding site" evidence="14">
    <location>
        <position position="670"/>
    </location>
    <ligand>
        <name>ATP</name>
        <dbReference type="ChEBI" id="CHEBI:30616"/>
    </ligand>
</feature>
<feature type="region of interest" description="Disordered" evidence="17">
    <location>
        <begin position="29"/>
        <end position="50"/>
    </location>
</feature>
<dbReference type="InterPro" id="IPR001757">
    <property type="entry name" value="P_typ_ATPase"/>
</dbReference>
<feature type="active site" description="4-aspartylphosphate intermediate" evidence="13">
    <location>
        <position position="512"/>
    </location>
</feature>
<dbReference type="SUPFAM" id="SSF81660">
    <property type="entry name" value="Metal cation-transporting ATPase, ATP-binding domain N"/>
    <property type="match status" value="1"/>
</dbReference>
<evidence type="ECO:0000256" key="6">
    <source>
        <dbReference type="ARBA" id="ARBA00022741"/>
    </source>
</evidence>
<evidence type="ECO:0000256" key="5">
    <source>
        <dbReference type="ARBA" id="ARBA00022723"/>
    </source>
</evidence>
<keyword evidence="9 16" id="KW-1278">Translocase</keyword>
<dbReference type="InterPro" id="IPR006539">
    <property type="entry name" value="P-type_ATPase_IV"/>
</dbReference>
<dbReference type="GO" id="GO:0005524">
    <property type="term" value="F:ATP binding"/>
    <property type="evidence" value="ECO:0007669"/>
    <property type="project" value="UniProtKB-UniRule"/>
</dbReference>
<feature type="transmembrane region" description="Helical" evidence="16">
    <location>
        <begin position="1108"/>
        <end position="1128"/>
    </location>
</feature>
<feature type="domain" description="P-type ATPase C-terminal" evidence="19">
    <location>
        <begin position="929"/>
        <end position="1169"/>
    </location>
</feature>
<keyword evidence="3" id="KW-0597">Phosphoprotein</keyword>
<dbReference type="Gene3D" id="3.40.50.1000">
    <property type="entry name" value="HAD superfamily/HAD-like"/>
    <property type="match status" value="1"/>
</dbReference>
<dbReference type="GO" id="GO:0005886">
    <property type="term" value="C:plasma membrane"/>
    <property type="evidence" value="ECO:0007669"/>
    <property type="project" value="TreeGrafter"/>
</dbReference>
<feature type="transmembrane region" description="Helical" evidence="16">
    <location>
        <begin position="447"/>
        <end position="469"/>
    </location>
</feature>
<feature type="binding site" evidence="14">
    <location>
        <position position="876"/>
    </location>
    <ligand>
        <name>ATP</name>
        <dbReference type="ChEBI" id="CHEBI:30616"/>
    </ligand>
</feature>
<comment type="subcellular location">
    <subcellularLocation>
        <location evidence="1 16">Membrane</location>
        <topology evidence="1 16">Multi-pass membrane protein</topology>
    </subcellularLocation>
</comment>
<feature type="binding site" evidence="15">
    <location>
        <position position="512"/>
    </location>
    <ligand>
        <name>Mg(2+)</name>
        <dbReference type="ChEBI" id="CHEBI:18420"/>
    </ligand>
</feature>
<evidence type="ECO:0000256" key="15">
    <source>
        <dbReference type="PIRSR" id="PIRSR606539-3"/>
    </source>
</evidence>
<evidence type="ECO:0000313" key="20">
    <source>
        <dbReference type="EMBL" id="TNV85906.1"/>
    </source>
</evidence>
<comment type="catalytic activity">
    <reaction evidence="12 16">
        <text>ATP + H2O + phospholipidSide 1 = ADP + phosphate + phospholipidSide 2.</text>
        <dbReference type="EC" id="7.6.2.1"/>
    </reaction>
</comment>
<evidence type="ECO:0000256" key="1">
    <source>
        <dbReference type="ARBA" id="ARBA00004141"/>
    </source>
</evidence>
<feature type="transmembrane region" description="Helical" evidence="16">
    <location>
        <begin position="1084"/>
        <end position="1101"/>
    </location>
</feature>
<feature type="compositionally biased region" description="Low complexity" evidence="17">
    <location>
        <begin position="30"/>
        <end position="41"/>
    </location>
</feature>
<comment type="caution">
    <text evidence="20">The sequence shown here is derived from an EMBL/GenBank/DDBJ whole genome shotgun (WGS) entry which is preliminary data.</text>
</comment>
<proteinExistence type="inferred from homology"/>
<dbReference type="AlphaFoldDB" id="A0A8J8P1V0"/>
<keyword evidence="11 16" id="KW-0472">Membrane</keyword>
<protein>
    <recommendedName>
        <fullName evidence="16">Phospholipid-transporting ATPase</fullName>
        <ecNumber evidence="16">7.6.2.1</ecNumber>
    </recommendedName>
</protein>
<dbReference type="InterPro" id="IPR023299">
    <property type="entry name" value="ATPase_P-typ_cyto_dom_N"/>
</dbReference>
<evidence type="ECO:0000256" key="10">
    <source>
        <dbReference type="ARBA" id="ARBA00022989"/>
    </source>
</evidence>
<dbReference type="PANTHER" id="PTHR24092:SF150">
    <property type="entry name" value="PHOSPHOLIPID-TRANSPORTING ATPASE"/>
    <property type="match status" value="1"/>
</dbReference>
<dbReference type="Gene3D" id="2.70.150.10">
    <property type="entry name" value="Calcium-transporting ATPase, cytoplasmic transduction domain A"/>
    <property type="match status" value="1"/>
</dbReference>
<dbReference type="Pfam" id="PF16209">
    <property type="entry name" value="PhoLip_ATPase_N"/>
    <property type="match status" value="1"/>
</dbReference>
<keyword evidence="10 16" id="KW-1133">Transmembrane helix</keyword>
<dbReference type="OrthoDB" id="377733at2759"/>
<name>A0A8J8P1V0_HALGN</name>
<feature type="binding site" evidence="14">
    <location>
        <position position="906"/>
    </location>
    <ligand>
        <name>ATP</name>
        <dbReference type="ChEBI" id="CHEBI:30616"/>
    </ligand>
</feature>
<feature type="domain" description="P-type ATPase N-terminal" evidence="18">
    <location>
        <begin position="121"/>
        <end position="182"/>
    </location>
</feature>
<dbReference type="GO" id="GO:0140326">
    <property type="term" value="F:ATPase-coupled intramembrane lipid transporter activity"/>
    <property type="evidence" value="ECO:0007669"/>
    <property type="project" value="UniProtKB-EC"/>
</dbReference>
<dbReference type="FunFam" id="3.40.50.1000:FF:000190">
    <property type="entry name" value="Phospholipid-transporting ATPase"/>
    <property type="match status" value="1"/>
</dbReference>
<dbReference type="InterPro" id="IPR023214">
    <property type="entry name" value="HAD_sf"/>
</dbReference>
<dbReference type="NCBIfam" id="TIGR01652">
    <property type="entry name" value="ATPase-Plipid"/>
    <property type="match status" value="1"/>
</dbReference>
<comment type="similarity">
    <text evidence="2 16">Belongs to the cation transport ATPase (P-type) (TC 3.A.3) family. Type IV subfamily.</text>
</comment>
<feature type="binding site" evidence="14">
    <location>
        <position position="605"/>
    </location>
    <ligand>
        <name>ATP</name>
        <dbReference type="ChEBI" id="CHEBI:30616"/>
    </ligand>
</feature>
<feature type="transmembrane region" description="Helical" evidence="16">
    <location>
        <begin position="1148"/>
        <end position="1170"/>
    </location>
</feature>
<dbReference type="PRINTS" id="PR00119">
    <property type="entry name" value="CATATPASE"/>
</dbReference>
<sequence length="1251" mass="141870">MGSSHQLKGPNYIIITLLTKAEYLLKQKDSSSSNSQSHIMSTPNKNLLRIPEDEEEKTGLLKESGPHFGGGQDPLKALGGNVPYQLGDHKPPADASRPITGGPNQTASDMGPQSLRTFLVNEIEQNGKLFQLNKIVTSKYTVFNFLPKNLIDQFSKLANIYFLAMMVLQTIPSISITNGQPTILLPLMFVITVSAVKDIFEDLKRHTADNQENSRNVMRLDLAQNQFVQDSWRNLRVGQVVMIKQDQYFPADLILLRSSNPSGLAYIETKNLDGETNLKHKSSLKELQATITDASKAASLRGIITCESPNDQLYKFEGTLNIGAENPIASSDAFSLDHNNLLLRGTSLKNTEWVYGLVVYSGHDTRIMKNQSKTRTKFSKLEVQTNRQIIYIFMFQIFICIIGAGFNQLWTLRIGNTNHQYLALNLTETADTNNFTESIIKESLIRFGTWMLLFANFVPISLIVTMEVVKFFQAQFIQWDSAIYDEPRDLPTKVQTSNLNEQLGQVDYVFSDKTGTLTCNLMEFKKLSVGRFPYGVDQPNCPDAKERDVSNFNFEDPSFLAHMRDSRHENHENIKDYLTHLAVCHTVVAEQKEGKTLYNASSPDELALVNAAKYFGYFFKGRDDDNNIEVEINGKRTVYQLLNVIEFSSDRKRMTVVVRLPDGRLKVMCKGADSIIAERIAQTDANLEVMREEDKHLDKYAGSGLRTLLLAEKEISQSEYEAWRQEYKTAAQAMSKRDERMAEVADRLERNFLLIGATAIEDKLQDDVDKAIYAMKKAGIKVWVLTGDKIETAINIGFSCQLLNNKMELYVIDGKTKNDCLNQIADCRKNQINSEGLRQSGTVVSGESLFKIVSSERITKQFLKLACSSAVLIACRMSPKQKADIVRLIQKHNPDLITLAIGDGANDVNMITAAHIGVGISGVEGQQAVSASDYAIGQFKYLKNLLFVHGRESYRKNSYLVSYTFYKNVLFVMPQFWFGFYSAFSGQVFYEKWIFQIYNIVFTAFPIMMFSLFDQEHPKSELMERPKLYKIGLKQLCFSTLMFWRWIMYGFTMSAFVFFISFMTFNESPSTSTGLYGDLWLEGVFAYGSVVIIANMTIIFGSSSHTTYSVAIITLSVNAFFVLFWLFSTLQLSTLANQFWELLSFPTYFLNLLFFFTVTFPLDAFFHWVVRESREAADVREKAKKLQDRKKFVKGLDPNKLAPLHRHHGYAFSGEAGHAPQIVDNLLMRQTTKLISAQKLMPTLTMAQKRV</sequence>
<evidence type="ECO:0000256" key="16">
    <source>
        <dbReference type="RuleBase" id="RU362033"/>
    </source>
</evidence>
<keyword evidence="6 14" id="KW-0547">Nucleotide-binding</keyword>
<evidence type="ECO:0000256" key="14">
    <source>
        <dbReference type="PIRSR" id="PIRSR606539-2"/>
    </source>
</evidence>
<dbReference type="PANTHER" id="PTHR24092">
    <property type="entry name" value="PROBABLE PHOSPHOLIPID-TRANSPORTING ATPASE"/>
    <property type="match status" value="1"/>
</dbReference>
<feature type="region of interest" description="Disordered" evidence="17">
    <location>
        <begin position="86"/>
        <end position="110"/>
    </location>
</feature>
<feature type="binding site" evidence="14">
    <location>
        <position position="786"/>
    </location>
    <ligand>
        <name>ATP</name>
        <dbReference type="ChEBI" id="CHEBI:30616"/>
    </ligand>
</feature>
<dbReference type="InterPro" id="IPR018303">
    <property type="entry name" value="ATPase_P-typ_P_site"/>
</dbReference>
<evidence type="ECO:0000259" key="18">
    <source>
        <dbReference type="Pfam" id="PF16209"/>
    </source>
</evidence>
<dbReference type="EC" id="7.6.2.1" evidence="16"/>
<keyword evidence="5 15" id="KW-0479">Metal-binding</keyword>
<gene>
    <name evidence="20" type="ORF">FGO68_gene8406</name>
</gene>
<dbReference type="SUPFAM" id="SSF81665">
    <property type="entry name" value="Calcium ATPase, transmembrane domain M"/>
    <property type="match status" value="1"/>
</dbReference>
<reference evidence="20" key="1">
    <citation type="submission" date="2019-06" db="EMBL/GenBank/DDBJ databases">
        <authorList>
            <person name="Zheng W."/>
        </authorList>
    </citation>
    <scope>NUCLEOTIDE SEQUENCE</scope>
    <source>
        <strain evidence="20">QDHG01</strain>
    </source>
</reference>
<evidence type="ECO:0000256" key="13">
    <source>
        <dbReference type="PIRSR" id="PIRSR606539-1"/>
    </source>
</evidence>
<feature type="binding site" evidence="14">
    <location>
        <position position="788"/>
    </location>
    <ligand>
        <name>ATP</name>
        <dbReference type="ChEBI" id="CHEBI:30616"/>
    </ligand>
</feature>
<keyword evidence="7 14" id="KW-0067">ATP-binding</keyword>
<dbReference type="EMBL" id="RRYP01001472">
    <property type="protein sequence ID" value="TNV85906.1"/>
    <property type="molecule type" value="Genomic_DNA"/>
</dbReference>
<dbReference type="FunFam" id="3.40.1110.10:FF:000087">
    <property type="entry name" value="Phospholipid-transporting ATPase"/>
    <property type="match status" value="1"/>
</dbReference>
<dbReference type="SFLD" id="SFLDF00027">
    <property type="entry name" value="p-type_atpase"/>
    <property type="match status" value="1"/>
</dbReference>
<feature type="binding site" evidence="14">
    <location>
        <position position="647"/>
    </location>
    <ligand>
        <name>ATP</name>
        <dbReference type="ChEBI" id="CHEBI:30616"/>
    </ligand>
</feature>
<dbReference type="InterPro" id="IPR008250">
    <property type="entry name" value="ATPase_P-typ_transduc_dom_A_sf"/>
</dbReference>
<feature type="binding site" evidence="14">
    <location>
        <position position="787"/>
    </location>
    <ligand>
        <name>ATP</name>
        <dbReference type="ChEBI" id="CHEBI:30616"/>
    </ligand>
</feature>
<dbReference type="GO" id="GO:0000287">
    <property type="term" value="F:magnesium ion binding"/>
    <property type="evidence" value="ECO:0007669"/>
    <property type="project" value="UniProtKB-UniRule"/>
</dbReference>
<evidence type="ECO:0000256" key="17">
    <source>
        <dbReference type="SAM" id="MobiDB-lite"/>
    </source>
</evidence>
<dbReference type="Proteomes" id="UP000785679">
    <property type="component" value="Unassembled WGS sequence"/>
</dbReference>
<feature type="binding site" evidence="14">
    <location>
        <position position="882"/>
    </location>
    <ligand>
        <name>ATP</name>
        <dbReference type="ChEBI" id="CHEBI:30616"/>
    </ligand>
</feature>
<keyword evidence="4 16" id="KW-0812">Transmembrane</keyword>
<feature type="binding site" evidence="14">
    <location>
        <position position="512"/>
    </location>
    <ligand>
        <name>ATP</name>
        <dbReference type="ChEBI" id="CHEBI:30616"/>
    </ligand>
</feature>
<evidence type="ECO:0000256" key="9">
    <source>
        <dbReference type="ARBA" id="ARBA00022967"/>
    </source>
</evidence>
<evidence type="ECO:0000256" key="8">
    <source>
        <dbReference type="ARBA" id="ARBA00022842"/>
    </source>
</evidence>
<evidence type="ECO:0000256" key="7">
    <source>
        <dbReference type="ARBA" id="ARBA00022840"/>
    </source>
</evidence>
<dbReference type="GO" id="GO:0016887">
    <property type="term" value="F:ATP hydrolysis activity"/>
    <property type="evidence" value="ECO:0007669"/>
    <property type="project" value="InterPro"/>
</dbReference>
<feature type="transmembrane region" description="Helical" evidence="16">
    <location>
        <begin position="993"/>
        <end position="1013"/>
    </location>
</feature>
<keyword evidence="8 15" id="KW-0460">Magnesium</keyword>
<feature type="transmembrane region" description="Helical" evidence="16">
    <location>
        <begin position="389"/>
        <end position="410"/>
    </location>
</feature>
<evidence type="ECO:0000256" key="11">
    <source>
        <dbReference type="ARBA" id="ARBA00023136"/>
    </source>
</evidence>
<dbReference type="InterPro" id="IPR032630">
    <property type="entry name" value="P_typ_ATPase_c"/>
</dbReference>